<organism evidence="5 6">
    <name type="scientific">Bergeyella cardium</name>
    <dbReference type="NCBI Taxonomy" id="1585976"/>
    <lineage>
        <taxon>Bacteria</taxon>
        <taxon>Pseudomonadati</taxon>
        <taxon>Bacteroidota</taxon>
        <taxon>Flavobacteriia</taxon>
        <taxon>Flavobacteriales</taxon>
        <taxon>Weeksellaceae</taxon>
        <taxon>Bergeyella</taxon>
    </lineage>
</organism>
<evidence type="ECO:0000256" key="1">
    <source>
        <dbReference type="ARBA" id="ARBA00009437"/>
    </source>
</evidence>
<sequence>MSDYRLKVFHTVATRLSFTKAAQELSISQPAVTKHIKELEQQFNTKLFERKGLNISLTESGALLYRYAEKIRNIYRDLEFEMSQTNAHLKGKLKIGASTTVAQYILPEMLAKFHARYPDIRIELLTENTEKVSSWLAHHQIDLGLIEGASRLPLFDYYPFKTDEIVLICKSSHPLAGSTIALADLYNLSFVMREEGSGTQEFIQNTLEAHSVSLQKLNICMRLGSSESIKNYLQHSSSLAFLSIHTVLQELRSNSLSIVDIRDFSIKRQFHCILSKGEQSPLIKLFLNFQLPSGEHLSSPKKSTRP</sequence>
<dbReference type="RefSeq" id="WP_120488773.1">
    <property type="nucleotide sequence ID" value="NZ_CP029149.1"/>
</dbReference>
<dbReference type="Pfam" id="PF03466">
    <property type="entry name" value="LysR_substrate"/>
    <property type="match status" value="1"/>
</dbReference>
<dbReference type="PANTHER" id="PTHR30126:SF39">
    <property type="entry name" value="HTH-TYPE TRANSCRIPTIONAL REGULATOR CYSL"/>
    <property type="match status" value="1"/>
</dbReference>
<dbReference type="SUPFAM" id="SSF53850">
    <property type="entry name" value="Periplasmic binding protein-like II"/>
    <property type="match status" value="1"/>
</dbReference>
<reference evidence="5 6" key="1">
    <citation type="submission" date="2018-04" db="EMBL/GenBank/DDBJ databases">
        <title>Characteristic and Complete Genome Sequencing of A Novel Member of Infective Endocarditis Causative Bacteria: Bergeyella cardium QL-PH.</title>
        <authorList>
            <person name="Pan H."/>
            <person name="Sun E."/>
            <person name="Zhang Y."/>
        </authorList>
    </citation>
    <scope>NUCLEOTIDE SEQUENCE [LARGE SCALE GENOMIC DNA]</scope>
    <source>
        <strain evidence="5 6">HPQL</strain>
    </source>
</reference>
<evidence type="ECO:0000313" key="5">
    <source>
        <dbReference type="EMBL" id="QHN64529.1"/>
    </source>
</evidence>
<dbReference type="SUPFAM" id="SSF46785">
    <property type="entry name" value="Winged helix' DNA-binding domain"/>
    <property type="match status" value="1"/>
</dbReference>
<dbReference type="PROSITE" id="PS50931">
    <property type="entry name" value="HTH_LYSR"/>
    <property type="match status" value="1"/>
</dbReference>
<keyword evidence="3" id="KW-0238">DNA-binding</keyword>
<evidence type="ECO:0000313" key="6">
    <source>
        <dbReference type="Proteomes" id="UP000464318"/>
    </source>
</evidence>
<name>A0A6P1QRX4_9FLAO</name>
<gene>
    <name evidence="5" type="ORF">DBX24_00800</name>
</gene>
<dbReference type="GO" id="GO:0000976">
    <property type="term" value="F:transcription cis-regulatory region binding"/>
    <property type="evidence" value="ECO:0007669"/>
    <property type="project" value="TreeGrafter"/>
</dbReference>
<dbReference type="Pfam" id="PF00126">
    <property type="entry name" value="HTH_1"/>
    <property type="match status" value="1"/>
</dbReference>
<proteinExistence type="inferred from homology"/>
<dbReference type="PANTHER" id="PTHR30126">
    <property type="entry name" value="HTH-TYPE TRANSCRIPTIONAL REGULATOR"/>
    <property type="match status" value="1"/>
</dbReference>
<dbReference type="InterPro" id="IPR005119">
    <property type="entry name" value="LysR_subst-bd"/>
</dbReference>
<dbReference type="InterPro" id="IPR036388">
    <property type="entry name" value="WH-like_DNA-bd_sf"/>
</dbReference>
<dbReference type="FunFam" id="1.10.10.10:FF:000001">
    <property type="entry name" value="LysR family transcriptional regulator"/>
    <property type="match status" value="1"/>
</dbReference>
<accession>A0A6P1QRX4</accession>
<dbReference type="GO" id="GO:0003700">
    <property type="term" value="F:DNA-binding transcription factor activity"/>
    <property type="evidence" value="ECO:0007669"/>
    <property type="project" value="InterPro"/>
</dbReference>
<dbReference type="InterPro" id="IPR000847">
    <property type="entry name" value="LysR_HTH_N"/>
</dbReference>
<comment type="similarity">
    <text evidence="1">Belongs to the LysR transcriptional regulatory family.</text>
</comment>
<evidence type="ECO:0000256" key="4">
    <source>
        <dbReference type="ARBA" id="ARBA00023163"/>
    </source>
</evidence>
<keyword evidence="6" id="KW-1185">Reference proteome</keyword>
<evidence type="ECO:0000256" key="2">
    <source>
        <dbReference type="ARBA" id="ARBA00023015"/>
    </source>
</evidence>
<dbReference type="AlphaFoldDB" id="A0A6P1QRX4"/>
<dbReference type="PRINTS" id="PR00039">
    <property type="entry name" value="HTHLYSR"/>
</dbReference>
<dbReference type="KEGG" id="bcad:DBX24_00800"/>
<dbReference type="InterPro" id="IPR036390">
    <property type="entry name" value="WH_DNA-bd_sf"/>
</dbReference>
<dbReference type="EMBL" id="CP029149">
    <property type="protein sequence ID" value="QHN64529.1"/>
    <property type="molecule type" value="Genomic_DNA"/>
</dbReference>
<dbReference type="Gene3D" id="1.10.10.10">
    <property type="entry name" value="Winged helix-like DNA-binding domain superfamily/Winged helix DNA-binding domain"/>
    <property type="match status" value="1"/>
</dbReference>
<protein>
    <submittedName>
        <fullName evidence="5">LysR family transcriptional regulator</fullName>
    </submittedName>
</protein>
<keyword evidence="4" id="KW-0804">Transcription</keyword>
<evidence type="ECO:0000256" key="3">
    <source>
        <dbReference type="ARBA" id="ARBA00023125"/>
    </source>
</evidence>
<dbReference type="Proteomes" id="UP000464318">
    <property type="component" value="Chromosome"/>
</dbReference>
<keyword evidence="2" id="KW-0805">Transcription regulation</keyword>
<dbReference type="Gene3D" id="3.40.190.290">
    <property type="match status" value="1"/>
</dbReference>
<dbReference type="OrthoDB" id="9785745at2"/>
<dbReference type="CDD" id="cd08420">
    <property type="entry name" value="PBP2_CysL_like"/>
    <property type="match status" value="1"/>
</dbReference>